<protein>
    <submittedName>
        <fullName evidence="1">Uncharacterized protein</fullName>
    </submittedName>
</protein>
<dbReference type="EMBL" id="JAUTXU010000032">
    <property type="protein sequence ID" value="KAK3718358.1"/>
    <property type="molecule type" value="Genomic_DNA"/>
</dbReference>
<name>A0ACC3NKA2_9PEZI</name>
<accession>A0ACC3NKA2</accession>
<gene>
    <name evidence="1" type="ORF">LTR37_005171</name>
</gene>
<organism evidence="1 2">
    <name type="scientific">Vermiconidia calcicola</name>
    <dbReference type="NCBI Taxonomy" id="1690605"/>
    <lineage>
        <taxon>Eukaryota</taxon>
        <taxon>Fungi</taxon>
        <taxon>Dikarya</taxon>
        <taxon>Ascomycota</taxon>
        <taxon>Pezizomycotina</taxon>
        <taxon>Dothideomycetes</taxon>
        <taxon>Dothideomycetidae</taxon>
        <taxon>Mycosphaerellales</taxon>
        <taxon>Extremaceae</taxon>
        <taxon>Vermiconidia</taxon>
    </lineage>
</organism>
<proteinExistence type="predicted"/>
<dbReference type="Proteomes" id="UP001281147">
    <property type="component" value="Unassembled WGS sequence"/>
</dbReference>
<sequence>MAVLNSISDSTDQRCLSDKEASSGEDILALDETCEDDRCKAPNAAIWHCVDCDSNYCSECWDYQGPHKSGKFGRDGVPHEKTNVRVVNRLKKILQPSQSPDTILKSHEADQCTKWFGVSRDLTGRPSLDDYGRYATLMGSLQPMNSSKCRYPQLVSFIGVTNAGKSTVIKMLVNHMQHNRVASRDFPTPVVGSVTNDQVSVILFQEPLLSSLMCLAQVPTSGDVHLYADQSTHATQLPILYADCEGFEGGEKTPLGARPKKRPHSESCPVQPEFAQARSWPVEWADTEESRQREFAVRELYPRLLYTFSDVVVFVLRNPKSVNLLLKAHFVLTFGRTFQSAVLTKLLEWGAAALEKSLNQPSLPHAIVLLNDTEPGVVEKEWETSYATQSLLRSVSGALDYVEGVPRFRELAQHWRKLGKQIVSVEDLILRYYSSFKVVRMPRKPRYTLMDRQIGKLHSEIQADCDASFRAKRKARMLTNSDELNVYLQSAFEHFTRTLATPFNFVAVSLLNNPISYDFGGHMLQLLNTVAMQEPSLRRDSGRSQWIFEKSCTMIASCVMLDCARFRKGRVEDLFDSYKKFFDSTLREYCDMWLPCGYSSGDGRHCVLVKARHATKGHQDEEGIMASGEYHSSFTAESYG</sequence>
<keyword evidence="2" id="KW-1185">Reference proteome</keyword>
<comment type="caution">
    <text evidence="1">The sequence shown here is derived from an EMBL/GenBank/DDBJ whole genome shotgun (WGS) entry which is preliminary data.</text>
</comment>
<reference evidence="1" key="1">
    <citation type="submission" date="2023-07" db="EMBL/GenBank/DDBJ databases">
        <title>Black Yeasts Isolated from many extreme environments.</title>
        <authorList>
            <person name="Coleine C."/>
            <person name="Stajich J.E."/>
            <person name="Selbmann L."/>
        </authorList>
    </citation>
    <scope>NUCLEOTIDE SEQUENCE</scope>
    <source>
        <strain evidence="1">CCFEE 5714</strain>
    </source>
</reference>
<evidence type="ECO:0000313" key="2">
    <source>
        <dbReference type="Proteomes" id="UP001281147"/>
    </source>
</evidence>
<evidence type="ECO:0000313" key="1">
    <source>
        <dbReference type="EMBL" id="KAK3718358.1"/>
    </source>
</evidence>